<evidence type="ECO:0000256" key="1">
    <source>
        <dbReference type="ARBA" id="ARBA00004141"/>
    </source>
</evidence>
<dbReference type="Pfam" id="PF01758">
    <property type="entry name" value="SBF"/>
    <property type="match status" value="1"/>
</dbReference>
<feature type="transmembrane region" description="Helical" evidence="5">
    <location>
        <begin position="314"/>
        <end position="332"/>
    </location>
</feature>
<dbReference type="PANTHER" id="PTHR10361:SF28">
    <property type="entry name" value="P3 PROTEIN-RELATED"/>
    <property type="match status" value="1"/>
</dbReference>
<evidence type="ECO:0000313" key="6">
    <source>
        <dbReference type="EMBL" id="TLC97949.1"/>
    </source>
</evidence>
<feature type="transmembrane region" description="Helical" evidence="5">
    <location>
        <begin position="121"/>
        <end position="143"/>
    </location>
</feature>
<sequence length="382" mass="41381">MYVMRAVCILQMEYGWYRGIDFVPFLYGRKFFYCPETLSYHMTNNREETFMNVLKKTSKFLSKNTSLFVIAVAVVTFFVPQLFTWVRGTNQTIIIGIIMFGMGLTLTANDFKILAKRPQDIFIGALAQYTVMPLLAFGVGKLLRLPDGIAIGLILVGCCPGGVSSNIMSFLCHGDVPYSVGMTTASTLLSPILTPILVLLLAGQEINVDAIGMFQSICQSVLIPVALGFALNYFFGKKKAFKDAQELMPGVSVTGLAFVVGGVVSLQGSNFFQSGIVIFIAVLLHNSIGYLLGYSVGRLFKMPVAKKRTISIEVGMQNAGLATNLATLHFAALPQAALISAVSCVWHSISGTILAGFFAKLDEKKGIPSNTVAEDGEGERIA</sequence>
<dbReference type="InterPro" id="IPR002657">
    <property type="entry name" value="BilAc:Na_symport/Acr3"/>
</dbReference>
<protein>
    <submittedName>
        <fullName evidence="6">Bile acid transporter</fullName>
    </submittedName>
</protein>
<name>A0A4U8PZX7_9FIRM</name>
<feature type="transmembrane region" description="Helical" evidence="5">
    <location>
        <begin position="272"/>
        <end position="293"/>
    </location>
</feature>
<comment type="subcellular location">
    <subcellularLocation>
        <location evidence="1">Membrane</location>
        <topology evidence="1">Multi-pass membrane protein</topology>
    </subcellularLocation>
</comment>
<evidence type="ECO:0000256" key="3">
    <source>
        <dbReference type="ARBA" id="ARBA00022989"/>
    </source>
</evidence>
<accession>A0A4U8PZX7</accession>
<keyword evidence="4 5" id="KW-0472">Membrane</keyword>
<feature type="transmembrane region" description="Helical" evidence="5">
    <location>
        <begin position="149"/>
        <end position="171"/>
    </location>
</feature>
<dbReference type="InterPro" id="IPR038770">
    <property type="entry name" value="Na+/solute_symporter_sf"/>
</dbReference>
<evidence type="ECO:0000256" key="2">
    <source>
        <dbReference type="ARBA" id="ARBA00022692"/>
    </source>
</evidence>
<organism evidence="6 7">
    <name type="scientific">Robinsoniella peoriensis</name>
    <dbReference type="NCBI Taxonomy" id="180332"/>
    <lineage>
        <taxon>Bacteria</taxon>
        <taxon>Bacillati</taxon>
        <taxon>Bacillota</taxon>
        <taxon>Clostridia</taxon>
        <taxon>Lachnospirales</taxon>
        <taxon>Lachnospiraceae</taxon>
        <taxon>Robinsoniella</taxon>
    </lineage>
</organism>
<feature type="transmembrane region" description="Helical" evidence="5">
    <location>
        <begin position="338"/>
        <end position="359"/>
    </location>
</feature>
<dbReference type="InterPro" id="IPR004710">
    <property type="entry name" value="Bilac:Na_transpt"/>
</dbReference>
<dbReference type="PANTHER" id="PTHR10361">
    <property type="entry name" value="SODIUM-BILE ACID COTRANSPORTER"/>
    <property type="match status" value="1"/>
</dbReference>
<feature type="transmembrane region" description="Helical" evidence="5">
    <location>
        <begin position="92"/>
        <end position="109"/>
    </location>
</feature>
<dbReference type="GO" id="GO:0016020">
    <property type="term" value="C:membrane"/>
    <property type="evidence" value="ECO:0007669"/>
    <property type="project" value="UniProtKB-SubCell"/>
</dbReference>
<feature type="transmembrane region" description="Helical" evidence="5">
    <location>
        <begin position="214"/>
        <end position="235"/>
    </location>
</feature>
<comment type="caution">
    <text evidence="6">The sequence shown here is derived from an EMBL/GenBank/DDBJ whole genome shotgun (WGS) entry which is preliminary data.</text>
</comment>
<dbReference type="AlphaFoldDB" id="A0A4U8PZX7"/>
<proteinExistence type="predicted"/>
<evidence type="ECO:0000256" key="4">
    <source>
        <dbReference type="ARBA" id="ARBA00023136"/>
    </source>
</evidence>
<feature type="transmembrane region" description="Helical" evidence="5">
    <location>
        <begin position="178"/>
        <end position="202"/>
    </location>
</feature>
<feature type="transmembrane region" description="Helical" evidence="5">
    <location>
        <begin position="65"/>
        <end position="86"/>
    </location>
</feature>
<dbReference type="Proteomes" id="UP000306509">
    <property type="component" value="Unassembled WGS sequence"/>
</dbReference>
<dbReference type="STRING" id="180332.GCA_000797495_01760"/>
<evidence type="ECO:0000256" key="5">
    <source>
        <dbReference type="SAM" id="Phobius"/>
    </source>
</evidence>
<evidence type="ECO:0000313" key="7">
    <source>
        <dbReference type="Proteomes" id="UP000306509"/>
    </source>
</evidence>
<feature type="transmembrane region" description="Helical" evidence="5">
    <location>
        <begin position="247"/>
        <end position="266"/>
    </location>
</feature>
<gene>
    <name evidence="6" type="ORF">DSM106044_05315</name>
</gene>
<keyword evidence="7" id="KW-1185">Reference proteome</keyword>
<reference evidence="6 7" key="1">
    <citation type="journal article" date="2019" name="Anaerobe">
        <title>Detection of Robinsoniella peoriensis in multiple bone samples of a trauma patient.</title>
        <authorList>
            <person name="Schrottner P."/>
            <person name="Hartwich K."/>
            <person name="Bunk B."/>
            <person name="Schober I."/>
            <person name="Helbig S."/>
            <person name="Rudolph W.W."/>
            <person name="Gunzer F."/>
        </authorList>
    </citation>
    <scope>NUCLEOTIDE SEQUENCE [LARGE SCALE GENOMIC DNA]</scope>
    <source>
        <strain evidence="6 7">DSM 106044</strain>
    </source>
</reference>
<keyword evidence="2 5" id="KW-0812">Transmembrane</keyword>
<dbReference type="Gene3D" id="1.20.1530.20">
    <property type="match status" value="1"/>
</dbReference>
<keyword evidence="3 5" id="KW-1133">Transmembrane helix</keyword>
<dbReference type="EMBL" id="QGQD01000107">
    <property type="protein sequence ID" value="TLC97949.1"/>
    <property type="molecule type" value="Genomic_DNA"/>
</dbReference>